<feature type="domain" description="Transcription regulator PadR N-terminal" evidence="1">
    <location>
        <begin position="18"/>
        <end position="90"/>
    </location>
</feature>
<reference evidence="2 3" key="1">
    <citation type="submission" date="2021-03" db="EMBL/GenBank/DDBJ databases">
        <title>Antimicrobial resistance genes in bacteria isolated from Japanese honey, and their potential for conferring macrolide and lincosamide resistance in the American foulbrood pathogen Paenibacillus larvae.</title>
        <authorList>
            <person name="Okamoto M."/>
            <person name="Kumagai M."/>
            <person name="Kanamori H."/>
            <person name="Takamatsu D."/>
        </authorList>
    </citation>
    <scope>NUCLEOTIDE SEQUENCE [LARGE SCALE GENOMIC DNA]</scope>
    <source>
        <strain evidence="2 3">J1TS3</strain>
    </source>
</reference>
<dbReference type="PANTHER" id="PTHR33169">
    <property type="entry name" value="PADR-FAMILY TRANSCRIPTIONAL REGULATOR"/>
    <property type="match status" value="1"/>
</dbReference>
<dbReference type="InterPro" id="IPR036388">
    <property type="entry name" value="WH-like_DNA-bd_sf"/>
</dbReference>
<dbReference type="PANTHER" id="PTHR33169:SF14">
    <property type="entry name" value="TRANSCRIPTIONAL REGULATOR RV3488"/>
    <property type="match status" value="1"/>
</dbReference>
<evidence type="ECO:0000313" key="2">
    <source>
        <dbReference type="EMBL" id="GIN19705.1"/>
    </source>
</evidence>
<dbReference type="EMBL" id="BOQT01000002">
    <property type="protein sequence ID" value="GIN19705.1"/>
    <property type="molecule type" value="Genomic_DNA"/>
</dbReference>
<evidence type="ECO:0000313" key="3">
    <source>
        <dbReference type="Proteomes" id="UP000680279"/>
    </source>
</evidence>
<dbReference type="InterPro" id="IPR036390">
    <property type="entry name" value="WH_DNA-bd_sf"/>
</dbReference>
<accession>A0ABQ4K1T3</accession>
<gene>
    <name evidence="2" type="ORF">J1TS3_08390</name>
</gene>
<name>A0ABQ4K1T3_9BACI</name>
<proteinExistence type="predicted"/>
<dbReference type="Proteomes" id="UP000680279">
    <property type="component" value="Unassembled WGS sequence"/>
</dbReference>
<dbReference type="SUPFAM" id="SSF46785">
    <property type="entry name" value="Winged helix' DNA-binding domain"/>
    <property type="match status" value="1"/>
</dbReference>
<dbReference type="InterPro" id="IPR005149">
    <property type="entry name" value="Tscrpt_reg_PadR_N"/>
</dbReference>
<comment type="caution">
    <text evidence="2">The sequence shown here is derived from an EMBL/GenBank/DDBJ whole genome shotgun (WGS) entry which is preliminary data.</text>
</comment>
<dbReference type="Pfam" id="PF03551">
    <property type="entry name" value="PadR"/>
    <property type="match status" value="1"/>
</dbReference>
<dbReference type="RefSeq" id="WP_018706287.1">
    <property type="nucleotide sequence ID" value="NZ_BOQT01000002.1"/>
</dbReference>
<sequence length="111" mass="13148">MKGKLSSDLLRGHTDTIVLSILQKGDSYGYEIYKTILEKTDDQYELKEATLYSSYRRLEKEGLIVAYWGDESQGGRRKYYRITDKGKTQYYQNKLDWEFTQEILNRLLEEG</sequence>
<organism evidence="2 3">
    <name type="scientific">Siminovitchia fordii</name>
    <dbReference type="NCBI Taxonomy" id="254759"/>
    <lineage>
        <taxon>Bacteria</taxon>
        <taxon>Bacillati</taxon>
        <taxon>Bacillota</taxon>
        <taxon>Bacilli</taxon>
        <taxon>Bacillales</taxon>
        <taxon>Bacillaceae</taxon>
        <taxon>Siminovitchia</taxon>
    </lineage>
</organism>
<evidence type="ECO:0000259" key="1">
    <source>
        <dbReference type="Pfam" id="PF03551"/>
    </source>
</evidence>
<keyword evidence="3" id="KW-1185">Reference proteome</keyword>
<protein>
    <submittedName>
        <fullName evidence="2">PadR family transcriptional regulator</fullName>
    </submittedName>
</protein>
<dbReference type="Gene3D" id="1.10.10.10">
    <property type="entry name" value="Winged helix-like DNA-binding domain superfamily/Winged helix DNA-binding domain"/>
    <property type="match status" value="1"/>
</dbReference>
<dbReference type="InterPro" id="IPR052509">
    <property type="entry name" value="Metal_resp_DNA-bind_regulator"/>
</dbReference>